<feature type="transmembrane region" description="Helical" evidence="8">
    <location>
        <begin position="115"/>
        <end position="140"/>
    </location>
</feature>
<evidence type="ECO:0000256" key="2">
    <source>
        <dbReference type="ARBA" id="ARBA00022475"/>
    </source>
</evidence>
<feature type="transmembrane region" description="Helical" evidence="8">
    <location>
        <begin position="16"/>
        <end position="36"/>
    </location>
</feature>
<evidence type="ECO:0000256" key="1">
    <source>
        <dbReference type="ARBA" id="ARBA00004651"/>
    </source>
</evidence>
<evidence type="ECO:0000256" key="6">
    <source>
        <dbReference type="ARBA" id="ARBA00023136"/>
    </source>
</evidence>
<feature type="transmembrane region" description="Helical" evidence="8">
    <location>
        <begin position="289"/>
        <end position="306"/>
    </location>
</feature>
<keyword evidence="10" id="KW-1185">Reference proteome</keyword>
<dbReference type="RefSeq" id="WP_264069423.1">
    <property type="nucleotide sequence ID" value="NZ_JACKTY010000032.1"/>
</dbReference>
<keyword evidence="3" id="KW-0808">Transferase</keyword>
<accession>A0ABT3CFP2</accession>
<feature type="transmembrane region" description="Helical" evidence="8">
    <location>
        <begin position="373"/>
        <end position="394"/>
    </location>
</feature>
<organism evidence="9 10">
    <name type="scientific">Mycolicibacterium komossense</name>
    <dbReference type="NCBI Taxonomy" id="1779"/>
    <lineage>
        <taxon>Bacteria</taxon>
        <taxon>Bacillati</taxon>
        <taxon>Actinomycetota</taxon>
        <taxon>Actinomycetes</taxon>
        <taxon>Mycobacteriales</taxon>
        <taxon>Mycobacteriaceae</taxon>
        <taxon>Mycolicibacterium</taxon>
    </lineage>
</organism>
<dbReference type="InterPro" id="IPR018584">
    <property type="entry name" value="GT87"/>
</dbReference>
<evidence type="ECO:0000256" key="7">
    <source>
        <dbReference type="ARBA" id="ARBA00024033"/>
    </source>
</evidence>
<feature type="transmembrane region" description="Helical" evidence="8">
    <location>
        <begin position="336"/>
        <end position="353"/>
    </location>
</feature>
<name>A0ABT3CFP2_9MYCO</name>
<feature type="transmembrane region" description="Helical" evidence="8">
    <location>
        <begin position="312"/>
        <end position="329"/>
    </location>
</feature>
<comment type="subcellular location">
    <subcellularLocation>
        <location evidence="1">Cell membrane</location>
        <topology evidence="1">Multi-pass membrane protein</topology>
    </subcellularLocation>
</comment>
<keyword evidence="5 8" id="KW-1133">Transmembrane helix</keyword>
<dbReference type="Proteomes" id="UP001526201">
    <property type="component" value="Unassembled WGS sequence"/>
</dbReference>
<keyword evidence="6 8" id="KW-0472">Membrane</keyword>
<dbReference type="Pfam" id="PF09594">
    <property type="entry name" value="GT87"/>
    <property type="match status" value="1"/>
</dbReference>
<gene>
    <name evidence="9" type="ORF">H7J73_20035</name>
</gene>
<feature type="transmembrane region" description="Helical" evidence="8">
    <location>
        <begin position="203"/>
        <end position="222"/>
    </location>
</feature>
<sequence>MQDRLNPRTLTRSVRVLGPIVLLVAVSLYMAAYLKWPSLADQVDLLVYRFGALRVWDGQDLYSIGLTGNSQTMLFDYTPFSALCFLPLSGLGQSAVLTIGLLVNVTCMGYLVRRMLVAAGMTNTAGLWSLTALLLAPVLWLEPVRLSLQLGQINLVVMTIVIADVLAPASRKWAGIGIGIAAGIKLTPALFIIFLFATGRRRAAATAAVTFAATVVVGFAFLPADSRFFWLQGGFDDVRRISSDPLANTSLRGLLLRLHWATGWETVVAAVLAIAAVAIAAVAWRRGQLLLAVAIVGMGTAAASPFSWSHHWVWFVPLLVHLGLRAYGFRSRLAALALWLLAACLGGWFVASTSSPPQAGLMSLRHPGLWDQLLPATYLFVFVGVVAVSACAFWRSTHRDPATPAGIEVPESELLLDSDSINSR</sequence>
<evidence type="ECO:0000313" key="9">
    <source>
        <dbReference type="EMBL" id="MCV7228306.1"/>
    </source>
</evidence>
<comment type="caution">
    <text evidence="9">The sequence shown here is derived from an EMBL/GenBank/DDBJ whole genome shotgun (WGS) entry which is preliminary data.</text>
</comment>
<evidence type="ECO:0000256" key="5">
    <source>
        <dbReference type="ARBA" id="ARBA00022989"/>
    </source>
</evidence>
<evidence type="ECO:0000256" key="8">
    <source>
        <dbReference type="SAM" id="Phobius"/>
    </source>
</evidence>
<feature type="transmembrane region" description="Helical" evidence="8">
    <location>
        <begin position="80"/>
        <end position="103"/>
    </location>
</feature>
<keyword evidence="2" id="KW-1003">Cell membrane</keyword>
<keyword evidence="4 8" id="KW-0812">Transmembrane</keyword>
<protein>
    <submittedName>
        <fullName evidence="9">DUF2029 domain-containing protein</fullName>
    </submittedName>
</protein>
<proteinExistence type="inferred from homology"/>
<dbReference type="EMBL" id="JACKTY010000032">
    <property type="protein sequence ID" value="MCV7228306.1"/>
    <property type="molecule type" value="Genomic_DNA"/>
</dbReference>
<feature type="transmembrane region" description="Helical" evidence="8">
    <location>
        <begin position="173"/>
        <end position="196"/>
    </location>
</feature>
<evidence type="ECO:0000256" key="3">
    <source>
        <dbReference type="ARBA" id="ARBA00022679"/>
    </source>
</evidence>
<evidence type="ECO:0000256" key="4">
    <source>
        <dbReference type="ARBA" id="ARBA00022692"/>
    </source>
</evidence>
<comment type="similarity">
    <text evidence="7">Belongs to the glycosyltransferase 87 family.</text>
</comment>
<reference evidence="9 10" key="1">
    <citation type="journal article" date="2022" name="BMC Genomics">
        <title>Comparative genome analysis of mycobacteria focusing on tRNA and non-coding RNA.</title>
        <authorList>
            <person name="Behra P.R.K."/>
            <person name="Pettersson B.M.F."/>
            <person name="Ramesh M."/>
            <person name="Das S."/>
            <person name="Dasgupta S."/>
            <person name="Kirsebom L.A."/>
        </authorList>
    </citation>
    <scope>NUCLEOTIDE SEQUENCE [LARGE SCALE GENOMIC DNA]</scope>
    <source>
        <strain evidence="9 10">DSM 44078</strain>
    </source>
</reference>
<feature type="transmembrane region" description="Helical" evidence="8">
    <location>
        <begin position="261"/>
        <end position="282"/>
    </location>
</feature>
<evidence type="ECO:0000313" key="10">
    <source>
        <dbReference type="Proteomes" id="UP001526201"/>
    </source>
</evidence>